<evidence type="ECO:0000256" key="1">
    <source>
        <dbReference type="SAM" id="SignalP"/>
    </source>
</evidence>
<accession>A0ABD1LPI0</accession>
<reference evidence="2 3" key="1">
    <citation type="submission" date="2024-08" db="EMBL/GenBank/DDBJ databases">
        <title>Insights into the chromosomal genome structure of Flemingia macrophylla.</title>
        <authorList>
            <person name="Ding Y."/>
            <person name="Zhao Y."/>
            <person name="Bi W."/>
            <person name="Wu M."/>
            <person name="Zhao G."/>
            <person name="Gong Y."/>
            <person name="Li W."/>
            <person name="Zhang P."/>
        </authorList>
    </citation>
    <scope>NUCLEOTIDE SEQUENCE [LARGE SCALE GENOMIC DNA]</scope>
    <source>
        <strain evidence="2">DYQJB</strain>
        <tissue evidence="2">Leaf</tissue>
    </source>
</reference>
<evidence type="ECO:0008006" key="4">
    <source>
        <dbReference type="Google" id="ProtNLM"/>
    </source>
</evidence>
<feature type="signal peptide" evidence="1">
    <location>
        <begin position="1"/>
        <end position="25"/>
    </location>
</feature>
<dbReference type="AlphaFoldDB" id="A0ABD1LPI0"/>
<proteinExistence type="predicted"/>
<keyword evidence="3" id="KW-1185">Reference proteome</keyword>
<evidence type="ECO:0000313" key="2">
    <source>
        <dbReference type="EMBL" id="KAL2325233.1"/>
    </source>
</evidence>
<feature type="chain" id="PRO_5044805526" description="Secreted protein" evidence="1">
    <location>
        <begin position="26"/>
        <end position="68"/>
    </location>
</feature>
<dbReference type="EMBL" id="JBGMDY010000008">
    <property type="protein sequence ID" value="KAL2325233.1"/>
    <property type="molecule type" value="Genomic_DNA"/>
</dbReference>
<comment type="caution">
    <text evidence="2">The sequence shown here is derived from an EMBL/GenBank/DDBJ whole genome shotgun (WGS) entry which is preliminary data.</text>
</comment>
<keyword evidence="1" id="KW-0732">Signal</keyword>
<name>A0ABD1LPI0_9FABA</name>
<sequence length="68" mass="7873">MILLFTNSFTSWGVSIIALIISTYPEDQESGSSKCLVRYQVSHDHFRGSIQFDNRQEKLICFLIVFEL</sequence>
<organism evidence="2 3">
    <name type="scientific">Flemingia macrophylla</name>
    <dbReference type="NCBI Taxonomy" id="520843"/>
    <lineage>
        <taxon>Eukaryota</taxon>
        <taxon>Viridiplantae</taxon>
        <taxon>Streptophyta</taxon>
        <taxon>Embryophyta</taxon>
        <taxon>Tracheophyta</taxon>
        <taxon>Spermatophyta</taxon>
        <taxon>Magnoliopsida</taxon>
        <taxon>eudicotyledons</taxon>
        <taxon>Gunneridae</taxon>
        <taxon>Pentapetalae</taxon>
        <taxon>rosids</taxon>
        <taxon>fabids</taxon>
        <taxon>Fabales</taxon>
        <taxon>Fabaceae</taxon>
        <taxon>Papilionoideae</taxon>
        <taxon>50 kb inversion clade</taxon>
        <taxon>NPAAA clade</taxon>
        <taxon>indigoferoid/millettioid clade</taxon>
        <taxon>Phaseoleae</taxon>
        <taxon>Flemingia</taxon>
    </lineage>
</organism>
<evidence type="ECO:0000313" key="3">
    <source>
        <dbReference type="Proteomes" id="UP001603857"/>
    </source>
</evidence>
<protein>
    <recommendedName>
        <fullName evidence="4">Secreted protein</fullName>
    </recommendedName>
</protein>
<dbReference type="Proteomes" id="UP001603857">
    <property type="component" value="Unassembled WGS sequence"/>
</dbReference>
<gene>
    <name evidence="2" type="ORF">Fmac_024291</name>
</gene>